<dbReference type="EC" id="2.4.-.-" evidence="2"/>
<dbReference type="RefSeq" id="WP_130994829.1">
    <property type="nucleotide sequence ID" value="NZ_SITA01000040.1"/>
</dbReference>
<reference evidence="2" key="1">
    <citation type="journal article" date="2016" name="PLoS ONE">
        <title>Genetic Diversity of O-Antigens in Hafnia alvei and the Development of a Suspension Array for Serotype Detection.</title>
        <authorList>
            <person name="Duan Z."/>
            <person name="Niedziela T."/>
            <person name="Lugowski C."/>
            <person name="Cao B."/>
            <person name="Wang T."/>
            <person name="Xu L."/>
            <person name="Yang B."/>
            <person name="Liu B."/>
            <person name="Wang L."/>
        </authorList>
    </citation>
    <scope>NUCLEOTIDE SEQUENCE</scope>
    <source>
        <strain evidence="2">PCM1222</strain>
    </source>
</reference>
<dbReference type="CDD" id="cd03801">
    <property type="entry name" value="GT4_PimA-like"/>
    <property type="match status" value="1"/>
</dbReference>
<dbReference type="Gene3D" id="3.40.50.2000">
    <property type="entry name" value="Glycogen Phosphorylase B"/>
    <property type="match status" value="1"/>
</dbReference>
<dbReference type="AlphaFoldDB" id="A0A172X0L5"/>
<evidence type="ECO:0000259" key="1">
    <source>
        <dbReference type="Pfam" id="PF00534"/>
    </source>
</evidence>
<keyword evidence="2" id="KW-0808">Transferase</keyword>
<dbReference type="Gene3D" id="3.40.50.11090">
    <property type="match status" value="1"/>
</dbReference>
<keyword evidence="2" id="KW-0328">Glycosyltransferase</keyword>
<keyword evidence="2" id="KW-0946">Virion</keyword>
<dbReference type="InterPro" id="IPR050194">
    <property type="entry name" value="Glycosyltransferase_grp1"/>
</dbReference>
<accession>A0A172X0L5</accession>
<keyword evidence="2" id="KW-0167">Capsid protein</keyword>
<dbReference type="InterPro" id="IPR001296">
    <property type="entry name" value="Glyco_trans_1"/>
</dbReference>
<feature type="domain" description="Glycosyl transferase family 1" evidence="1">
    <location>
        <begin position="211"/>
        <end position="363"/>
    </location>
</feature>
<dbReference type="Pfam" id="PF00534">
    <property type="entry name" value="Glycos_transf_1"/>
    <property type="match status" value="1"/>
</dbReference>
<dbReference type="SUPFAM" id="SSF53756">
    <property type="entry name" value="UDP-Glycosyltransferase/glycogen phosphorylase"/>
    <property type="match status" value="1"/>
</dbReference>
<sequence>MIINLFTPEVQENKFSGGIYCIFKYAQGLVERGHEVNVIASYGSSRPKWIVYNGNFLVPKAPKIKLGRGIKETIKKNVEYFDYLTFKAKSLDIKNLLSDRLLLNNPQVIPKADVSIATAWSTAALVAKVGTGRKYYFMQHYESVFFDDNSYEGLIVESTYHLPLVKIANSTWLKGKIEDYLQNQEIVNLVTNAVDTNVYKCQSSIRKLSMSEKDINIISYGGRGVKWKGFNEMALAMRLVKEELSDWNIQWNVYGESELLPDNNICNYNSLGFLNPNELSEAYCQNDILLSASWYESYPLFPIEAMACGLAVITTKQGTEDYAVDGYNANIVKEKNINSIAEGIKDLIVNSEKRKLYGINGIKTAKEQNWESSVTKMLNVINA</sequence>
<proteinExistence type="predicted"/>
<dbReference type="PANTHER" id="PTHR45947:SF3">
    <property type="entry name" value="SULFOQUINOVOSYL TRANSFERASE SQD2"/>
    <property type="match status" value="1"/>
</dbReference>
<dbReference type="EMBL" id="KX117095">
    <property type="protein sequence ID" value="ANF30174.1"/>
    <property type="molecule type" value="Genomic_DNA"/>
</dbReference>
<name>A0A172X0L5_HAFAL</name>
<protein>
    <submittedName>
        <fullName evidence="2">Spore coat protein SA</fullName>
        <ecNumber evidence="2">2.4.-.-</ecNumber>
    </submittedName>
</protein>
<organism evidence="2">
    <name type="scientific">Hafnia alvei</name>
    <dbReference type="NCBI Taxonomy" id="569"/>
    <lineage>
        <taxon>Bacteria</taxon>
        <taxon>Pseudomonadati</taxon>
        <taxon>Pseudomonadota</taxon>
        <taxon>Gammaproteobacteria</taxon>
        <taxon>Enterobacterales</taxon>
        <taxon>Hafniaceae</taxon>
        <taxon>Hafnia</taxon>
    </lineage>
</organism>
<gene>
    <name evidence="2" type="primary">cotSA</name>
</gene>
<evidence type="ECO:0000313" key="2">
    <source>
        <dbReference type="EMBL" id="ANF30174.1"/>
    </source>
</evidence>
<dbReference type="PANTHER" id="PTHR45947">
    <property type="entry name" value="SULFOQUINOVOSYL TRANSFERASE SQD2"/>
    <property type="match status" value="1"/>
</dbReference>
<dbReference type="GO" id="GO:0016757">
    <property type="term" value="F:glycosyltransferase activity"/>
    <property type="evidence" value="ECO:0007669"/>
    <property type="project" value="UniProtKB-KW"/>
</dbReference>